<dbReference type="GO" id="GO:0004703">
    <property type="term" value="F:G protein-coupled receptor kinase activity"/>
    <property type="evidence" value="ECO:0007669"/>
    <property type="project" value="TreeGrafter"/>
</dbReference>
<evidence type="ECO:0000256" key="6">
    <source>
        <dbReference type="ARBA" id="ARBA00022777"/>
    </source>
</evidence>
<proteinExistence type="predicted"/>
<comment type="catalytic activity">
    <reaction evidence="8">
        <text>L-threonyl-[protein] + ATP = O-phospho-L-threonyl-[protein] + ADP + H(+)</text>
        <dbReference type="Rhea" id="RHEA:46608"/>
        <dbReference type="Rhea" id="RHEA-COMP:11060"/>
        <dbReference type="Rhea" id="RHEA-COMP:11605"/>
        <dbReference type="ChEBI" id="CHEBI:15378"/>
        <dbReference type="ChEBI" id="CHEBI:30013"/>
        <dbReference type="ChEBI" id="CHEBI:30616"/>
        <dbReference type="ChEBI" id="CHEBI:61977"/>
        <dbReference type="ChEBI" id="CHEBI:456216"/>
        <dbReference type="EC" id="2.7.11.1"/>
    </reaction>
</comment>
<evidence type="ECO:0000256" key="5">
    <source>
        <dbReference type="ARBA" id="ARBA00022741"/>
    </source>
</evidence>
<dbReference type="FunFam" id="3.30.200.20:FF:000354">
    <property type="entry name" value="AGC/YANK protein kinase"/>
    <property type="match status" value="1"/>
</dbReference>
<dbReference type="EMBL" id="QEAP01000223">
    <property type="protein sequence ID" value="TPX72494.1"/>
    <property type="molecule type" value="Genomic_DNA"/>
</dbReference>
<comment type="caution">
    <text evidence="13">The sequence shown here is derived from an EMBL/GenBank/DDBJ whole genome shotgun (WGS) entry which is preliminary data.</text>
</comment>
<protein>
    <recommendedName>
        <fullName evidence="1">non-specific serine/threonine protein kinase</fullName>
        <ecNumber evidence="1">2.7.11.1</ecNumber>
    </recommendedName>
</protein>
<evidence type="ECO:0000256" key="8">
    <source>
        <dbReference type="ARBA" id="ARBA00047899"/>
    </source>
</evidence>
<evidence type="ECO:0000313" key="14">
    <source>
        <dbReference type="Proteomes" id="UP000320333"/>
    </source>
</evidence>
<keyword evidence="4" id="KW-0808">Transferase</keyword>
<keyword evidence="3" id="KW-0597">Phosphoprotein</keyword>
<dbReference type="InterPro" id="IPR011009">
    <property type="entry name" value="Kinase-like_dom_sf"/>
</dbReference>
<dbReference type="GO" id="GO:0009966">
    <property type="term" value="P:regulation of signal transduction"/>
    <property type="evidence" value="ECO:0007669"/>
    <property type="project" value="TreeGrafter"/>
</dbReference>
<accession>A0A507F8M9</accession>
<keyword evidence="7 10" id="KW-0067">ATP-binding</keyword>
<dbReference type="PANTHER" id="PTHR24355">
    <property type="entry name" value="G PROTEIN-COUPLED RECEPTOR KINASE/RIBOSOMAL PROTEIN S6 KINASE"/>
    <property type="match status" value="1"/>
</dbReference>
<evidence type="ECO:0000256" key="2">
    <source>
        <dbReference type="ARBA" id="ARBA00022527"/>
    </source>
</evidence>
<dbReference type="PROSITE" id="PS50011">
    <property type="entry name" value="PROTEIN_KINASE_DOM"/>
    <property type="match status" value="1"/>
</dbReference>
<sequence length="630" mass="69968">MGADQSLPRRKPLPIEINVDLRSFNLLRVVGKGAFGKVRIVEKKDSGVLYALKYINKLQCIRMRAIQNIFRERCILEDINHPLIVNLRYAFQDDYHMFMVLDLMEGGDLRFHLDKAGGFPEPVIRTWAAEIVYGIHYLHSKNVLHRDLKPDNVLLDAAGHAHLTDFNIAVNFSDKRMLKSHSGTLAYMAPDILTDKGYLWQIDWWSAGVILYEMYYGKRPFRGASNTELGKAIKSGQFVFHSHNLVTKQSVNISPDFRSLLSGLMTVNRDLRLGCGPGGSSEVMNHPFFRGIDWAAVAEKRLRPQYVPDSAKANFDATLEVDEQKQDDEYLQYRPKLRQNKTAFANELKAAAAAASIPPNIPTPAPATGRHNGPPSLAKFLNATPLAQQPAQSAQPIIPPRRSTGDLAVPSKGGSNPKILEVTQLLGLQQIRESVENNAKDPKAPNKERIEAELDFIDENYDLFDWEVAQRVAALQAYEESNVFEYGDPRSSRDRVRAGSFDFGDRMRLGSLPRMRSLGRPKADTGETNKLPARGVTLDRVPGPAKSESNLTNAQTGSGGGQVVGKFLSMGRSKSIGALNRAFQSHGEKSQTPLQGTAPARVFERSRTSSSKKGDGTVSRASPLAPRRRE</sequence>
<name>A0A507F8M9_9FUNG</name>
<dbReference type="Proteomes" id="UP000320333">
    <property type="component" value="Unassembled WGS sequence"/>
</dbReference>
<dbReference type="EC" id="2.7.11.1" evidence="1"/>
<organism evidence="13 14">
    <name type="scientific">Chytriomyces confervae</name>
    <dbReference type="NCBI Taxonomy" id="246404"/>
    <lineage>
        <taxon>Eukaryota</taxon>
        <taxon>Fungi</taxon>
        <taxon>Fungi incertae sedis</taxon>
        <taxon>Chytridiomycota</taxon>
        <taxon>Chytridiomycota incertae sedis</taxon>
        <taxon>Chytridiomycetes</taxon>
        <taxon>Chytridiales</taxon>
        <taxon>Chytriomycetaceae</taxon>
        <taxon>Chytriomyces</taxon>
    </lineage>
</organism>
<keyword evidence="6" id="KW-0418">Kinase</keyword>
<comment type="catalytic activity">
    <reaction evidence="9">
        <text>L-seryl-[protein] + ATP = O-phospho-L-seryl-[protein] + ADP + H(+)</text>
        <dbReference type="Rhea" id="RHEA:17989"/>
        <dbReference type="Rhea" id="RHEA-COMP:9863"/>
        <dbReference type="Rhea" id="RHEA-COMP:11604"/>
        <dbReference type="ChEBI" id="CHEBI:15378"/>
        <dbReference type="ChEBI" id="CHEBI:29999"/>
        <dbReference type="ChEBI" id="CHEBI:30616"/>
        <dbReference type="ChEBI" id="CHEBI:83421"/>
        <dbReference type="ChEBI" id="CHEBI:456216"/>
        <dbReference type="EC" id="2.7.11.1"/>
    </reaction>
</comment>
<evidence type="ECO:0000256" key="9">
    <source>
        <dbReference type="ARBA" id="ARBA00048679"/>
    </source>
</evidence>
<evidence type="ECO:0000259" key="12">
    <source>
        <dbReference type="PROSITE" id="PS50011"/>
    </source>
</evidence>
<dbReference type="Gene3D" id="1.10.510.10">
    <property type="entry name" value="Transferase(Phosphotransferase) domain 1"/>
    <property type="match status" value="1"/>
</dbReference>
<feature type="compositionally biased region" description="Polar residues" evidence="11">
    <location>
        <begin position="547"/>
        <end position="556"/>
    </location>
</feature>
<feature type="binding site" evidence="10">
    <location>
        <position position="53"/>
    </location>
    <ligand>
        <name>ATP</name>
        <dbReference type="ChEBI" id="CHEBI:30616"/>
    </ligand>
</feature>
<dbReference type="Gene3D" id="3.30.200.20">
    <property type="entry name" value="Phosphorylase Kinase, domain 1"/>
    <property type="match status" value="1"/>
</dbReference>
<keyword evidence="2" id="KW-0723">Serine/threonine-protein kinase</keyword>
<evidence type="ECO:0000256" key="11">
    <source>
        <dbReference type="SAM" id="MobiDB-lite"/>
    </source>
</evidence>
<feature type="region of interest" description="Disordered" evidence="11">
    <location>
        <begin position="583"/>
        <end position="630"/>
    </location>
</feature>
<dbReference type="PROSITE" id="PS00107">
    <property type="entry name" value="PROTEIN_KINASE_ATP"/>
    <property type="match status" value="1"/>
</dbReference>
<evidence type="ECO:0000256" key="10">
    <source>
        <dbReference type="PROSITE-ProRule" id="PRU10141"/>
    </source>
</evidence>
<reference evidence="13 14" key="1">
    <citation type="journal article" date="2019" name="Sci. Rep.">
        <title>Comparative genomics of chytrid fungi reveal insights into the obligate biotrophic and pathogenic lifestyle of Synchytrium endobioticum.</title>
        <authorList>
            <person name="van de Vossenberg B.T.L.H."/>
            <person name="Warris S."/>
            <person name="Nguyen H.D.T."/>
            <person name="van Gent-Pelzer M.P.E."/>
            <person name="Joly D.L."/>
            <person name="van de Geest H.C."/>
            <person name="Bonants P.J.M."/>
            <person name="Smith D.S."/>
            <person name="Levesque C.A."/>
            <person name="van der Lee T.A.J."/>
        </authorList>
    </citation>
    <scope>NUCLEOTIDE SEQUENCE [LARGE SCALE GENOMIC DNA]</scope>
    <source>
        <strain evidence="13 14">CBS 675.73</strain>
    </source>
</reference>
<keyword evidence="14" id="KW-1185">Reference proteome</keyword>
<dbReference type="AlphaFoldDB" id="A0A507F8M9"/>
<gene>
    <name evidence="13" type="ORF">CcCBS67573_g05823</name>
</gene>
<evidence type="ECO:0000256" key="7">
    <source>
        <dbReference type="ARBA" id="ARBA00022840"/>
    </source>
</evidence>
<dbReference type="InterPro" id="IPR008271">
    <property type="entry name" value="Ser/Thr_kinase_AS"/>
</dbReference>
<evidence type="ECO:0000256" key="4">
    <source>
        <dbReference type="ARBA" id="ARBA00022679"/>
    </source>
</evidence>
<dbReference type="InterPro" id="IPR017441">
    <property type="entry name" value="Protein_kinase_ATP_BS"/>
</dbReference>
<dbReference type="SUPFAM" id="SSF56112">
    <property type="entry name" value="Protein kinase-like (PK-like)"/>
    <property type="match status" value="1"/>
</dbReference>
<dbReference type="PROSITE" id="PS00108">
    <property type="entry name" value="PROTEIN_KINASE_ST"/>
    <property type="match status" value="1"/>
</dbReference>
<feature type="domain" description="Protein kinase" evidence="12">
    <location>
        <begin position="24"/>
        <end position="289"/>
    </location>
</feature>
<feature type="region of interest" description="Disordered" evidence="11">
    <location>
        <begin position="515"/>
        <end position="566"/>
    </location>
</feature>
<dbReference type="Pfam" id="PF00069">
    <property type="entry name" value="Pkinase"/>
    <property type="match status" value="1"/>
</dbReference>
<dbReference type="GO" id="GO:0007010">
    <property type="term" value="P:cytoskeleton organization"/>
    <property type="evidence" value="ECO:0007669"/>
    <property type="project" value="UniProtKB-ARBA"/>
</dbReference>
<dbReference type="STRING" id="246404.A0A507F8M9"/>
<evidence type="ECO:0000313" key="13">
    <source>
        <dbReference type="EMBL" id="TPX72494.1"/>
    </source>
</evidence>
<dbReference type="InterPro" id="IPR000719">
    <property type="entry name" value="Prot_kinase_dom"/>
</dbReference>
<dbReference type="OrthoDB" id="354826at2759"/>
<dbReference type="GO" id="GO:0001664">
    <property type="term" value="F:G protein-coupled receptor binding"/>
    <property type="evidence" value="ECO:0007669"/>
    <property type="project" value="TreeGrafter"/>
</dbReference>
<keyword evidence="5 10" id="KW-0547">Nucleotide-binding</keyword>
<dbReference type="PANTHER" id="PTHR24355:SF30">
    <property type="entry name" value="SERINE_THREONINE-PROTEIN KINASE 32B ISOFORM X1"/>
    <property type="match status" value="1"/>
</dbReference>
<evidence type="ECO:0000256" key="1">
    <source>
        <dbReference type="ARBA" id="ARBA00012513"/>
    </source>
</evidence>
<dbReference type="SMART" id="SM00220">
    <property type="entry name" value="S_TKc"/>
    <property type="match status" value="1"/>
</dbReference>
<feature type="compositionally biased region" description="Basic and acidic residues" evidence="11">
    <location>
        <begin position="602"/>
        <end position="615"/>
    </location>
</feature>
<dbReference type="GO" id="GO:0005524">
    <property type="term" value="F:ATP binding"/>
    <property type="evidence" value="ECO:0007669"/>
    <property type="project" value="UniProtKB-UniRule"/>
</dbReference>
<dbReference type="FunFam" id="1.10.510.10:FF:000024">
    <property type="entry name" value="Probable serine/threonine-protein kinase cot-1"/>
    <property type="match status" value="1"/>
</dbReference>
<evidence type="ECO:0000256" key="3">
    <source>
        <dbReference type="ARBA" id="ARBA00022553"/>
    </source>
</evidence>
<dbReference type="GO" id="GO:0007186">
    <property type="term" value="P:G protein-coupled receptor signaling pathway"/>
    <property type="evidence" value="ECO:0007669"/>
    <property type="project" value="TreeGrafter"/>
</dbReference>